<dbReference type="Proteomes" id="UP000315496">
    <property type="component" value="Chromosome 4"/>
</dbReference>
<comment type="caution">
    <text evidence="2">The sequence shown here is derived from an EMBL/GenBank/DDBJ whole genome shotgun (WGS) entry which is preliminary data.</text>
</comment>
<evidence type="ECO:0000256" key="1">
    <source>
        <dbReference type="SAM" id="MobiDB-lite"/>
    </source>
</evidence>
<reference evidence="2 3" key="1">
    <citation type="submission" date="2019-05" db="EMBL/GenBank/DDBJ databases">
        <title>The compact genome of Giardia muris reveals important steps in the evolution of intestinal protozoan parasites.</title>
        <authorList>
            <person name="Xu F."/>
            <person name="Jimenez-Gonzalez A."/>
            <person name="Einarsson E."/>
            <person name="Astvaldsson A."/>
            <person name="Peirasmaki D."/>
            <person name="Eckmann L."/>
            <person name="Andersson J.O."/>
            <person name="Svard S.G."/>
            <person name="Jerlstrom-Hultqvist J."/>
        </authorList>
    </citation>
    <scope>NUCLEOTIDE SEQUENCE [LARGE SCALE GENOMIC DNA]</scope>
    <source>
        <strain evidence="2 3">Roberts-Thomson</strain>
    </source>
</reference>
<proteinExistence type="predicted"/>
<organism evidence="2 3">
    <name type="scientific">Giardia muris</name>
    <dbReference type="NCBI Taxonomy" id="5742"/>
    <lineage>
        <taxon>Eukaryota</taxon>
        <taxon>Metamonada</taxon>
        <taxon>Diplomonadida</taxon>
        <taxon>Hexamitidae</taxon>
        <taxon>Giardiinae</taxon>
        <taxon>Giardia</taxon>
    </lineage>
</organism>
<gene>
    <name evidence="2" type="ORF">GMRT_13867</name>
</gene>
<dbReference type="AlphaFoldDB" id="A0A4Z1SUS7"/>
<protein>
    <submittedName>
        <fullName evidence="2">Uncharacterized protein</fullName>
    </submittedName>
</protein>
<accession>A0A4Z1SUS7</accession>
<dbReference type="OrthoDB" id="10250803at2759"/>
<keyword evidence="3" id="KW-1185">Reference proteome</keyword>
<dbReference type="VEuPathDB" id="GiardiaDB:GMRT_13867"/>
<feature type="compositionally biased region" description="Polar residues" evidence="1">
    <location>
        <begin position="246"/>
        <end position="260"/>
    </location>
</feature>
<feature type="region of interest" description="Disordered" evidence="1">
    <location>
        <begin position="239"/>
        <end position="269"/>
    </location>
</feature>
<evidence type="ECO:0000313" key="2">
    <source>
        <dbReference type="EMBL" id="TNJ27358.1"/>
    </source>
</evidence>
<evidence type="ECO:0000313" key="3">
    <source>
        <dbReference type="Proteomes" id="UP000315496"/>
    </source>
</evidence>
<dbReference type="PROSITE" id="PS51257">
    <property type="entry name" value="PROKAR_LIPOPROTEIN"/>
    <property type="match status" value="1"/>
</dbReference>
<dbReference type="EMBL" id="VDLU01000004">
    <property type="protein sequence ID" value="TNJ27358.1"/>
    <property type="molecule type" value="Genomic_DNA"/>
</dbReference>
<name>A0A4Z1SUS7_GIAMU</name>
<sequence length="269" mass="30520">MPRDASIVQSASYLLPLTALQACLGLRYVIARGFPGDERRLLTLHRHPGSLGVSHTDKSHYQHDISWRVNLPLGFRGLSTTTTSAIEFPHATYTCHNTKGPNVDVVVNLLFQDCYCGEPAPEWSERASHELVDILGELERQFGLPRSSSDWLQGTTTNVCCVSALFEASNETTWFRRLVAKQLIKQLRTKFRLHFVEVLRSQGEWDHLTVAELQAYEDTAISLKRRLYPKLHVPRGLKDDELNPKYTGTGNRTTLSSAAQPHQHRMSWE</sequence>